<gene>
    <name evidence="11" type="ORF">QOZ99_001087</name>
</gene>
<keyword evidence="6 9" id="KW-0443">Lipid metabolism</keyword>
<dbReference type="PANTHER" id="PTHR45266">
    <property type="entry name" value="OXALOACETATE DECARBOXYLASE ALPHA CHAIN"/>
    <property type="match status" value="1"/>
</dbReference>
<evidence type="ECO:0000259" key="10">
    <source>
        <dbReference type="PROSITE" id="PS50968"/>
    </source>
</evidence>
<reference evidence="11 12" key="1">
    <citation type="submission" date="2023-07" db="EMBL/GenBank/DDBJ databases">
        <title>Genomic Encyclopedia of Type Strains, Phase IV (KMG-IV): sequencing the most valuable type-strain genomes for metagenomic binning, comparative biology and taxonomic classification.</title>
        <authorList>
            <person name="Goeker M."/>
        </authorList>
    </citation>
    <scope>NUCLEOTIDE SEQUENCE [LARGE SCALE GENOMIC DNA]</scope>
    <source>
        <strain evidence="11 12">DSM 15561</strain>
    </source>
</reference>
<dbReference type="SUPFAM" id="SSF51230">
    <property type="entry name" value="Single hybrid motif"/>
    <property type="match status" value="1"/>
</dbReference>
<keyword evidence="4 9" id="KW-0444">Lipid biosynthesis</keyword>
<comment type="pathway">
    <text evidence="2 9">Lipid metabolism; fatty acid biosynthesis.</text>
</comment>
<dbReference type="InterPro" id="IPR001882">
    <property type="entry name" value="Biotin_BS"/>
</dbReference>
<dbReference type="InterPro" id="IPR050709">
    <property type="entry name" value="Biotin_Carboxyl_Carrier/Decarb"/>
</dbReference>
<evidence type="ECO:0000313" key="11">
    <source>
        <dbReference type="EMBL" id="MDQ0510206.1"/>
    </source>
</evidence>
<evidence type="ECO:0000256" key="1">
    <source>
        <dbReference type="ARBA" id="ARBA00003761"/>
    </source>
</evidence>
<dbReference type="Proteomes" id="UP001235094">
    <property type="component" value="Unassembled WGS sequence"/>
</dbReference>
<evidence type="ECO:0000256" key="9">
    <source>
        <dbReference type="RuleBase" id="RU364072"/>
    </source>
</evidence>
<keyword evidence="7 9" id="KW-0275">Fatty acid biosynthesis</keyword>
<dbReference type="Gene3D" id="2.40.50.100">
    <property type="match status" value="1"/>
</dbReference>
<dbReference type="PROSITE" id="PS50968">
    <property type="entry name" value="BIOTINYL_LIPOYL"/>
    <property type="match status" value="1"/>
</dbReference>
<proteinExistence type="predicted"/>
<feature type="domain" description="Lipoyl-binding" evidence="10">
    <location>
        <begin position="81"/>
        <end position="157"/>
    </location>
</feature>
<dbReference type="InterPro" id="IPR000089">
    <property type="entry name" value="Biotin_lipoyl"/>
</dbReference>
<dbReference type="Pfam" id="PF00364">
    <property type="entry name" value="Biotin_lipoyl"/>
    <property type="match status" value="1"/>
</dbReference>
<evidence type="ECO:0000256" key="2">
    <source>
        <dbReference type="ARBA" id="ARBA00005194"/>
    </source>
</evidence>
<sequence>MMKTSKPNIDPALVREIANLLSESDLTEIEVQHEDLRIRVVRAAPTVYATAPAPAVAAPAPAAAPAAVAAPAASVDPAKHPGVVPSPMVGTAYLSPEPGARAFIEVGTVVKEGQTLLIVEAMKTMNAIPAPRAGTITRILVENAQPVEYGEPLVIIE</sequence>
<dbReference type="PROSITE" id="PS00188">
    <property type="entry name" value="BIOTIN"/>
    <property type="match status" value="1"/>
</dbReference>
<evidence type="ECO:0000256" key="6">
    <source>
        <dbReference type="ARBA" id="ARBA00023098"/>
    </source>
</evidence>
<name>A0ABU0LNC7_9HYPH</name>
<dbReference type="PRINTS" id="PR01071">
    <property type="entry name" value="ACOABIOTINCC"/>
</dbReference>
<keyword evidence="5 9" id="KW-0276">Fatty acid metabolism</keyword>
<protein>
    <recommendedName>
        <fullName evidence="3 9">Biotin carboxyl carrier protein of acetyl-CoA carboxylase</fullName>
    </recommendedName>
</protein>
<evidence type="ECO:0000256" key="7">
    <source>
        <dbReference type="ARBA" id="ARBA00023160"/>
    </source>
</evidence>
<accession>A0ABU0LNC7</accession>
<evidence type="ECO:0000256" key="5">
    <source>
        <dbReference type="ARBA" id="ARBA00022832"/>
    </source>
</evidence>
<dbReference type="CDD" id="cd06850">
    <property type="entry name" value="biotinyl_domain"/>
    <property type="match status" value="1"/>
</dbReference>
<dbReference type="NCBIfam" id="TIGR00531">
    <property type="entry name" value="BCCP"/>
    <property type="match status" value="1"/>
</dbReference>
<comment type="caution">
    <text evidence="11">The sequence shown here is derived from an EMBL/GenBank/DDBJ whole genome shotgun (WGS) entry which is preliminary data.</text>
</comment>
<organism evidence="11 12">
    <name type="scientific">Ancylobacter amanitiformis</name>
    <dbReference type="NCBI Taxonomy" id="217069"/>
    <lineage>
        <taxon>Bacteria</taxon>
        <taxon>Pseudomonadati</taxon>
        <taxon>Pseudomonadota</taxon>
        <taxon>Alphaproteobacteria</taxon>
        <taxon>Hyphomicrobiales</taxon>
        <taxon>Xanthobacteraceae</taxon>
        <taxon>Ancylobacter</taxon>
    </lineage>
</organism>
<dbReference type="EMBL" id="JAUSVR010000002">
    <property type="protein sequence ID" value="MDQ0510206.1"/>
    <property type="molecule type" value="Genomic_DNA"/>
</dbReference>
<keyword evidence="8 9" id="KW-0092">Biotin</keyword>
<dbReference type="InterPro" id="IPR011053">
    <property type="entry name" value="Single_hybrid_motif"/>
</dbReference>
<evidence type="ECO:0000256" key="4">
    <source>
        <dbReference type="ARBA" id="ARBA00022516"/>
    </source>
</evidence>
<comment type="function">
    <text evidence="1 9">This protein is a component of the acetyl coenzyme A carboxylase complex; first, biotin carboxylase catalyzes the carboxylation of the carrier protein and then the transcarboxylase transfers the carboxyl group to form malonyl-CoA.</text>
</comment>
<evidence type="ECO:0000313" key="12">
    <source>
        <dbReference type="Proteomes" id="UP001235094"/>
    </source>
</evidence>
<evidence type="ECO:0000256" key="3">
    <source>
        <dbReference type="ARBA" id="ARBA00017562"/>
    </source>
</evidence>
<dbReference type="InterPro" id="IPR001249">
    <property type="entry name" value="AcCoA_biotinCC"/>
</dbReference>
<keyword evidence="12" id="KW-1185">Reference proteome</keyword>
<dbReference type="PANTHER" id="PTHR45266:SF3">
    <property type="entry name" value="OXALOACETATE DECARBOXYLASE ALPHA CHAIN"/>
    <property type="match status" value="1"/>
</dbReference>
<evidence type="ECO:0000256" key="8">
    <source>
        <dbReference type="ARBA" id="ARBA00023267"/>
    </source>
</evidence>